<sequence length="114" mass="12226">AWLAAAAPPDVQAEGVAKEVRQDSALGKNRDQRGCLQAAGYVWCEGAGKCIRPWKESCPGGTEFCKDYCSKQSKDQPKLRAGAGSHSVYCRCMDNGEAAEYKPKTSGSKDPDPV</sequence>
<protein>
    <submittedName>
        <fullName evidence="1">Uncharacterized protein</fullName>
    </submittedName>
</protein>
<name>A0A813J2H9_POLGL</name>
<accession>A0A813J2H9</accession>
<dbReference type="EMBL" id="CAJNNW010017267">
    <property type="protein sequence ID" value="CAE8660640.1"/>
    <property type="molecule type" value="Genomic_DNA"/>
</dbReference>
<dbReference type="AlphaFoldDB" id="A0A813J2H9"/>
<evidence type="ECO:0000313" key="2">
    <source>
        <dbReference type="Proteomes" id="UP000626109"/>
    </source>
</evidence>
<proteinExistence type="predicted"/>
<feature type="non-terminal residue" evidence="1">
    <location>
        <position position="114"/>
    </location>
</feature>
<organism evidence="1 2">
    <name type="scientific">Polarella glacialis</name>
    <name type="common">Dinoflagellate</name>
    <dbReference type="NCBI Taxonomy" id="89957"/>
    <lineage>
        <taxon>Eukaryota</taxon>
        <taxon>Sar</taxon>
        <taxon>Alveolata</taxon>
        <taxon>Dinophyceae</taxon>
        <taxon>Suessiales</taxon>
        <taxon>Suessiaceae</taxon>
        <taxon>Polarella</taxon>
    </lineage>
</organism>
<gene>
    <name evidence="1" type="ORF">PGLA2088_LOCUS14218</name>
</gene>
<dbReference type="Proteomes" id="UP000626109">
    <property type="component" value="Unassembled WGS sequence"/>
</dbReference>
<comment type="caution">
    <text evidence="1">The sequence shown here is derived from an EMBL/GenBank/DDBJ whole genome shotgun (WGS) entry which is preliminary data.</text>
</comment>
<evidence type="ECO:0000313" key="1">
    <source>
        <dbReference type="EMBL" id="CAE8660640.1"/>
    </source>
</evidence>
<reference evidence="1" key="1">
    <citation type="submission" date="2021-02" db="EMBL/GenBank/DDBJ databases">
        <authorList>
            <person name="Dougan E. K."/>
            <person name="Rhodes N."/>
            <person name="Thang M."/>
            <person name="Chan C."/>
        </authorList>
    </citation>
    <scope>NUCLEOTIDE SEQUENCE</scope>
</reference>